<proteinExistence type="predicted"/>
<protein>
    <submittedName>
        <fullName evidence="1">Uncharacterized protein</fullName>
    </submittedName>
</protein>
<sequence>MNWNRFFSNVCKVNGLLALYSICFHHNDIQLLTISLVSLNQNYRHISLLLFSLSTELSKVNMNSKKKTGTNRLPGLYHPTLLRSEVEYKREISRKHAQIDKDNTDTIRRRNAHNHVFVYSLLSKRHQWYDADKSFRDTCRISWTHKPDKQSVRKSRAFLPDIYPPKSTSPTIVSPLHRFDGIEDTVPAVANERIKQNFFLYQPVLLEIALAPHSSRVMGLKNYAIARKQSAYRRQTHLQETATEDDRFTQLLAILEDN</sequence>
<accession>A0A813N7Q5</accession>
<evidence type="ECO:0000313" key="2">
    <source>
        <dbReference type="Proteomes" id="UP000663852"/>
    </source>
</evidence>
<evidence type="ECO:0000313" key="1">
    <source>
        <dbReference type="EMBL" id="CAF0734362.1"/>
    </source>
</evidence>
<dbReference type="EMBL" id="CAJNOJ010000003">
    <property type="protein sequence ID" value="CAF0734362.1"/>
    <property type="molecule type" value="Genomic_DNA"/>
</dbReference>
<reference evidence="1" key="1">
    <citation type="submission" date="2021-02" db="EMBL/GenBank/DDBJ databases">
        <authorList>
            <person name="Nowell W R."/>
        </authorList>
    </citation>
    <scope>NUCLEOTIDE SEQUENCE</scope>
</reference>
<comment type="caution">
    <text evidence="1">The sequence shown here is derived from an EMBL/GenBank/DDBJ whole genome shotgun (WGS) entry which is preliminary data.</text>
</comment>
<organism evidence="1 2">
    <name type="scientific">Adineta ricciae</name>
    <name type="common">Rotifer</name>
    <dbReference type="NCBI Taxonomy" id="249248"/>
    <lineage>
        <taxon>Eukaryota</taxon>
        <taxon>Metazoa</taxon>
        <taxon>Spiralia</taxon>
        <taxon>Gnathifera</taxon>
        <taxon>Rotifera</taxon>
        <taxon>Eurotatoria</taxon>
        <taxon>Bdelloidea</taxon>
        <taxon>Adinetida</taxon>
        <taxon>Adinetidae</taxon>
        <taxon>Adineta</taxon>
    </lineage>
</organism>
<dbReference type="Proteomes" id="UP000663852">
    <property type="component" value="Unassembled WGS sequence"/>
</dbReference>
<name>A0A813N7Q5_ADIRI</name>
<dbReference type="OrthoDB" id="9988971at2759"/>
<dbReference type="AlphaFoldDB" id="A0A813N7Q5"/>
<gene>
    <name evidence="1" type="ORF">EDS130_LOCUS1330</name>
</gene>